<dbReference type="Proteomes" id="UP000800041">
    <property type="component" value="Unassembled WGS sequence"/>
</dbReference>
<feature type="compositionally biased region" description="Polar residues" evidence="4">
    <location>
        <begin position="721"/>
        <end position="735"/>
    </location>
</feature>
<evidence type="ECO:0000313" key="7">
    <source>
        <dbReference type="Proteomes" id="UP000800041"/>
    </source>
</evidence>
<dbReference type="PANTHER" id="PTHR10807:SF128">
    <property type="entry name" value="PHOSPHATIDYLINOSITOL-3,5-BISPHOSPHATE 3-PHOSPHATASE"/>
    <property type="match status" value="1"/>
</dbReference>
<evidence type="ECO:0000256" key="3">
    <source>
        <dbReference type="PIRSR" id="PIRSR630564-2"/>
    </source>
</evidence>
<evidence type="ECO:0000313" key="6">
    <source>
        <dbReference type="EMBL" id="KAF1986807.1"/>
    </source>
</evidence>
<feature type="region of interest" description="Disordered" evidence="4">
    <location>
        <begin position="249"/>
        <end position="282"/>
    </location>
</feature>
<feature type="domain" description="Myotubularin phosphatase" evidence="5">
    <location>
        <begin position="135"/>
        <end position="666"/>
    </location>
</feature>
<feature type="binding site" evidence="3">
    <location>
        <begin position="413"/>
        <end position="419"/>
    </location>
    <ligand>
        <name>substrate</name>
    </ligand>
</feature>
<dbReference type="InterPro" id="IPR010569">
    <property type="entry name" value="Myotubularin-like_Pase_dom"/>
</dbReference>
<dbReference type="PROSITE" id="PS00383">
    <property type="entry name" value="TYR_PHOSPHATASE_1"/>
    <property type="match status" value="1"/>
</dbReference>
<comment type="similarity">
    <text evidence="1">Belongs to the protein-tyrosine phosphatase family. Non-receptor class myotubularin subfamily.</text>
</comment>
<dbReference type="PANTHER" id="PTHR10807">
    <property type="entry name" value="MYOTUBULARIN-RELATED"/>
    <property type="match status" value="1"/>
</dbReference>
<evidence type="ECO:0000256" key="4">
    <source>
        <dbReference type="SAM" id="MobiDB-lite"/>
    </source>
</evidence>
<dbReference type="InterPro" id="IPR029021">
    <property type="entry name" value="Prot-tyrosine_phosphatase-like"/>
</dbReference>
<dbReference type="AlphaFoldDB" id="A0A6G1H179"/>
<organism evidence="6 7">
    <name type="scientific">Aulographum hederae CBS 113979</name>
    <dbReference type="NCBI Taxonomy" id="1176131"/>
    <lineage>
        <taxon>Eukaryota</taxon>
        <taxon>Fungi</taxon>
        <taxon>Dikarya</taxon>
        <taxon>Ascomycota</taxon>
        <taxon>Pezizomycotina</taxon>
        <taxon>Dothideomycetes</taxon>
        <taxon>Pleosporomycetidae</taxon>
        <taxon>Aulographales</taxon>
        <taxon>Aulographaceae</taxon>
    </lineage>
</organism>
<feature type="compositionally biased region" description="Low complexity" evidence="4">
    <location>
        <begin position="749"/>
        <end position="758"/>
    </location>
</feature>
<dbReference type="Gene3D" id="2.30.29.30">
    <property type="entry name" value="Pleckstrin-homology domain (PH domain)/Phosphotyrosine-binding domain (PTB)"/>
    <property type="match status" value="1"/>
</dbReference>
<dbReference type="SUPFAM" id="SSF50729">
    <property type="entry name" value="PH domain-like"/>
    <property type="match status" value="1"/>
</dbReference>
<feature type="region of interest" description="Disordered" evidence="4">
    <location>
        <begin position="686"/>
        <end position="770"/>
    </location>
</feature>
<dbReference type="InterPro" id="IPR030564">
    <property type="entry name" value="Myotubularin"/>
</dbReference>
<dbReference type="EMBL" id="ML977155">
    <property type="protein sequence ID" value="KAF1986807.1"/>
    <property type="molecule type" value="Genomic_DNA"/>
</dbReference>
<evidence type="ECO:0000256" key="1">
    <source>
        <dbReference type="ARBA" id="ARBA00007471"/>
    </source>
</evidence>
<dbReference type="PROSITE" id="PS51339">
    <property type="entry name" value="PPASE_MYOTUBULARIN"/>
    <property type="match status" value="1"/>
</dbReference>
<feature type="active site" description="Phosphocysteine intermediate" evidence="2">
    <location>
        <position position="413"/>
    </location>
</feature>
<evidence type="ECO:0000256" key="2">
    <source>
        <dbReference type="PIRSR" id="PIRSR630564-1"/>
    </source>
</evidence>
<dbReference type="CDD" id="cd17666">
    <property type="entry name" value="PTP-MTM-like_fungal"/>
    <property type="match status" value="1"/>
</dbReference>
<feature type="binding site" evidence="3">
    <location>
        <begin position="349"/>
        <end position="350"/>
    </location>
    <ligand>
        <name>substrate</name>
    </ligand>
</feature>
<accession>A0A6G1H179</accession>
<dbReference type="GO" id="GO:0004438">
    <property type="term" value="F:phosphatidylinositol-3-phosphate phosphatase activity"/>
    <property type="evidence" value="ECO:0007669"/>
    <property type="project" value="TreeGrafter"/>
</dbReference>
<dbReference type="GO" id="GO:0046856">
    <property type="term" value="P:phosphatidylinositol dephosphorylation"/>
    <property type="evidence" value="ECO:0007669"/>
    <property type="project" value="TreeGrafter"/>
</dbReference>
<dbReference type="Pfam" id="PF06602">
    <property type="entry name" value="Myotub-related"/>
    <property type="match status" value="1"/>
</dbReference>
<gene>
    <name evidence="6" type="ORF">K402DRAFT_393431</name>
</gene>
<feature type="compositionally biased region" description="Basic and acidic residues" evidence="4">
    <location>
        <begin position="707"/>
        <end position="717"/>
    </location>
</feature>
<dbReference type="OrthoDB" id="271628at2759"/>
<name>A0A6G1H179_9PEZI</name>
<proteinExistence type="inferred from homology"/>
<dbReference type="InterPro" id="IPR011993">
    <property type="entry name" value="PH-like_dom_sf"/>
</dbReference>
<protein>
    <submittedName>
        <fullName evidence="6">Protein phosphatase</fullName>
    </submittedName>
</protein>
<feature type="compositionally biased region" description="Polar residues" evidence="4">
    <location>
        <begin position="249"/>
        <end position="277"/>
    </location>
</feature>
<dbReference type="GO" id="GO:0005737">
    <property type="term" value="C:cytoplasm"/>
    <property type="evidence" value="ECO:0007669"/>
    <property type="project" value="TreeGrafter"/>
</dbReference>
<keyword evidence="7" id="KW-1185">Reference proteome</keyword>
<dbReference type="GO" id="GO:0016020">
    <property type="term" value="C:membrane"/>
    <property type="evidence" value="ECO:0007669"/>
    <property type="project" value="TreeGrafter"/>
</dbReference>
<reference evidence="6" key="1">
    <citation type="journal article" date="2020" name="Stud. Mycol.">
        <title>101 Dothideomycetes genomes: a test case for predicting lifestyles and emergence of pathogens.</title>
        <authorList>
            <person name="Haridas S."/>
            <person name="Albert R."/>
            <person name="Binder M."/>
            <person name="Bloem J."/>
            <person name="Labutti K."/>
            <person name="Salamov A."/>
            <person name="Andreopoulos B."/>
            <person name="Baker S."/>
            <person name="Barry K."/>
            <person name="Bills G."/>
            <person name="Bluhm B."/>
            <person name="Cannon C."/>
            <person name="Castanera R."/>
            <person name="Culley D."/>
            <person name="Daum C."/>
            <person name="Ezra D."/>
            <person name="Gonzalez J."/>
            <person name="Henrissat B."/>
            <person name="Kuo A."/>
            <person name="Liang C."/>
            <person name="Lipzen A."/>
            <person name="Lutzoni F."/>
            <person name="Magnuson J."/>
            <person name="Mondo S."/>
            <person name="Nolan M."/>
            <person name="Ohm R."/>
            <person name="Pangilinan J."/>
            <person name="Park H.-J."/>
            <person name="Ramirez L."/>
            <person name="Alfaro M."/>
            <person name="Sun H."/>
            <person name="Tritt A."/>
            <person name="Yoshinaga Y."/>
            <person name="Zwiers L.-H."/>
            <person name="Turgeon B."/>
            <person name="Goodwin S."/>
            <person name="Spatafora J."/>
            <person name="Crous P."/>
            <person name="Grigoriev I."/>
        </authorList>
    </citation>
    <scope>NUCLEOTIDE SEQUENCE</scope>
    <source>
        <strain evidence="6">CBS 113979</strain>
    </source>
</reference>
<dbReference type="SUPFAM" id="SSF52799">
    <property type="entry name" value="(Phosphotyrosine protein) phosphatases II"/>
    <property type="match status" value="1"/>
</dbReference>
<dbReference type="Pfam" id="PF21098">
    <property type="entry name" value="PH-GRAM_MTMR6-like"/>
    <property type="match status" value="1"/>
</dbReference>
<dbReference type="InterPro" id="IPR048994">
    <property type="entry name" value="PH-GRAM_MTMR6-9"/>
</dbReference>
<dbReference type="InterPro" id="IPR016130">
    <property type="entry name" value="Tyr_Pase_AS"/>
</dbReference>
<evidence type="ECO:0000259" key="5">
    <source>
        <dbReference type="PROSITE" id="PS51339"/>
    </source>
</evidence>
<sequence length="770" mass="86116">MEKIRISKIDNVTLLRQGVRIEGILHLTSHHLIFTYTQASEPQNPTSKVRSREIWITYPMISFCTYRPAPPASHQAPVIRLRCRDFTFVALHFLAETQARDVYDTIKSLTCKLGKIDKLYAFSYRAQGPEKELNSWDIYDAKRELKRLGISEKDTEKGWRITSINWDYQYSPTYPSILAVPSSISDNTLNYAGKYRSRIRIPALTYLHPVNNCSITRSSQPLVGVRNNRSVQDEKLVAAIFSSSKTTRASLESSASTPKESPTPNRSSTSLPSTSAEGSFVDTEAAEDEAIARISQDATGARVYGAQQSNLIVDARPTVNAYAQQAVGAGSENMDNYKFATKAYLGIDNIHVMRDSLNKVIDALKDSDITPLPPNREQLAKSGWLKHISNMLDGASLIARQVGIHHSHVLIHCSDGWDRTSQLSALSQLCLDPYYRTIEGFIVLVEKDWLSFGHMFRHRSGFLSSEKWFEVENERIGGNRNSSNGVGFGTGGGSGNAFENALLSAKGFFNKKNGSRESLVDSDGEVRLLDSSPPAKRSSAKIKVTADDHTATKVKETSPVFHQFLDAVYQMLYQHPTRFEFNERFLRRLLYQLYSCQYGTFLYDNEKQRVDADVKRKTRSVWDYFLSRKDQFKNPKYDPTIDDNVKGQERLLFPRTSEIRWWAEIFGRTDSEMNGPVSTFEVTRANGVGESTLEGLETSEQSIGEGVRSETEAELPKPLEQPSSSGILNKGTSGLSAGLAAMGFGGSGSPPKSRSRSPQPNAFGMEVEMR</sequence>